<dbReference type="EMBL" id="BSPG01000001">
    <property type="protein sequence ID" value="GLS42583.1"/>
    <property type="molecule type" value="Genomic_DNA"/>
</dbReference>
<dbReference type="Proteomes" id="UP001156881">
    <property type="component" value="Unassembled WGS sequence"/>
</dbReference>
<gene>
    <name evidence="1" type="ORF">GCM10007884_05680</name>
    <name evidence="2" type="ORF">GGR33_002236</name>
</gene>
<dbReference type="RefSeq" id="WP_183504908.1">
    <property type="nucleotide sequence ID" value="NZ_BSPG01000001.1"/>
</dbReference>
<reference evidence="1" key="1">
    <citation type="journal article" date="2014" name="Int. J. Syst. Evol. Microbiol.">
        <title>Complete genome of a new Firmicutes species belonging to the dominant human colonic microbiota ('Ruminococcus bicirculans') reveals two chromosomes and a selective capacity to utilize plant glucans.</title>
        <authorList>
            <consortium name="NISC Comparative Sequencing Program"/>
            <person name="Wegmann U."/>
            <person name="Louis P."/>
            <person name="Goesmann A."/>
            <person name="Henrissat B."/>
            <person name="Duncan S.H."/>
            <person name="Flint H.J."/>
        </authorList>
    </citation>
    <scope>NUCLEOTIDE SEQUENCE</scope>
    <source>
        <strain evidence="1">NBRC 107710</strain>
    </source>
</reference>
<reference evidence="1" key="4">
    <citation type="submission" date="2023-01" db="EMBL/GenBank/DDBJ databases">
        <title>Draft genome sequence of Methylobacterium brachythecii strain NBRC 107710.</title>
        <authorList>
            <person name="Sun Q."/>
            <person name="Mori K."/>
        </authorList>
    </citation>
    <scope>NUCLEOTIDE SEQUENCE</scope>
    <source>
        <strain evidence="1">NBRC 107710</strain>
    </source>
</reference>
<keyword evidence="4" id="KW-1185">Reference proteome</keyword>
<name>A0A7W6AI22_9HYPH</name>
<protein>
    <submittedName>
        <fullName evidence="2">Arc/MetJ-type ribon-helix-helix transcriptional regulator</fullName>
    </submittedName>
</protein>
<accession>A0A7W6AI22</accession>
<dbReference type="Proteomes" id="UP000517759">
    <property type="component" value="Unassembled WGS sequence"/>
</dbReference>
<evidence type="ECO:0000313" key="4">
    <source>
        <dbReference type="Proteomes" id="UP001156881"/>
    </source>
</evidence>
<evidence type="ECO:0000313" key="1">
    <source>
        <dbReference type="EMBL" id="GLS42583.1"/>
    </source>
</evidence>
<dbReference type="AlphaFoldDB" id="A0A7W6AI22"/>
<evidence type="ECO:0000313" key="2">
    <source>
        <dbReference type="EMBL" id="MBB3902741.1"/>
    </source>
</evidence>
<organism evidence="2 3">
    <name type="scientific">Methylobacterium brachythecii</name>
    <dbReference type="NCBI Taxonomy" id="1176177"/>
    <lineage>
        <taxon>Bacteria</taxon>
        <taxon>Pseudomonadati</taxon>
        <taxon>Pseudomonadota</taxon>
        <taxon>Alphaproteobacteria</taxon>
        <taxon>Hyphomicrobiales</taxon>
        <taxon>Methylobacteriaceae</taxon>
        <taxon>Methylobacterium</taxon>
    </lineage>
</organism>
<dbReference type="EMBL" id="JACIDN010000003">
    <property type="protein sequence ID" value="MBB3902741.1"/>
    <property type="molecule type" value="Genomic_DNA"/>
</dbReference>
<sequence>MSAITITLTPEISEAIDRFIAGQEPKPSRDEAVNAALGDWLSQQGALSFVDCPPEIEAKGECE</sequence>
<reference evidence="4" key="2">
    <citation type="journal article" date="2019" name="Int. J. Syst. Evol. Microbiol.">
        <title>The Global Catalogue of Microorganisms (GCM) 10K type strain sequencing project: providing services to taxonomists for standard genome sequencing and annotation.</title>
        <authorList>
            <consortium name="The Broad Institute Genomics Platform"/>
            <consortium name="The Broad Institute Genome Sequencing Center for Infectious Disease"/>
            <person name="Wu L."/>
            <person name="Ma J."/>
        </authorList>
    </citation>
    <scope>NUCLEOTIDE SEQUENCE [LARGE SCALE GENOMIC DNA]</scope>
    <source>
        <strain evidence="4">NBRC 107710</strain>
    </source>
</reference>
<reference evidence="2 3" key="3">
    <citation type="submission" date="2020-08" db="EMBL/GenBank/DDBJ databases">
        <title>Genomic Encyclopedia of Type Strains, Phase IV (KMG-IV): sequencing the most valuable type-strain genomes for metagenomic binning, comparative biology and taxonomic classification.</title>
        <authorList>
            <person name="Goeker M."/>
        </authorList>
    </citation>
    <scope>NUCLEOTIDE SEQUENCE [LARGE SCALE GENOMIC DNA]</scope>
    <source>
        <strain evidence="2 3">DSM 24105</strain>
    </source>
</reference>
<proteinExistence type="predicted"/>
<evidence type="ECO:0000313" key="3">
    <source>
        <dbReference type="Proteomes" id="UP000517759"/>
    </source>
</evidence>
<comment type="caution">
    <text evidence="2">The sequence shown here is derived from an EMBL/GenBank/DDBJ whole genome shotgun (WGS) entry which is preliminary data.</text>
</comment>